<dbReference type="InterPro" id="IPR036856">
    <property type="entry name" value="Ald_Oxase/Xan_DH_a/b_sf"/>
</dbReference>
<dbReference type="InterPro" id="IPR002888">
    <property type="entry name" value="2Fe-2S-bd"/>
</dbReference>
<proteinExistence type="inferred from homology"/>
<organism evidence="3">
    <name type="scientific">freshwater metagenome</name>
    <dbReference type="NCBI Taxonomy" id="449393"/>
    <lineage>
        <taxon>unclassified sequences</taxon>
        <taxon>metagenomes</taxon>
        <taxon>ecological metagenomes</taxon>
    </lineage>
</organism>
<dbReference type="SUPFAM" id="SSF54665">
    <property type="entry name" value="CO dehydrogenase molybdoprotein N-domain-like"/>
    <property type="match status" value="1"/>
</dbReference>
<evidence type="ECO:0000259" key="2">
    <source>
        <dbReference type="PROSITE" id="PS51085"/>
    </source>
</evidence>
<dbReference type="AlphaFoldDB" id="A0A6J6DU16"/>
<dbReference type="InterPro" id="IPR036884">
    <property type="entry name" value="2Fe-2S-bd_dom_sf"/>
</dbReference>
<protein>
    <submittedName>
        <fullName evidence="3">Unannotated protein</fullName>
    </submittedName>
</protein>
<gene>
    <name evidence="3" type="ORF">UFOPK1493_02006</name>
</gene>
<dbReference type="Gene3D" id="3.30.365.10">
    <property type="entry name" value="Aldehyde oxidase/xanthine dehydrogenase, molybdopterin binding domain"/>
    <property type="match status" value="4"/>
</dbReference>
<dbReference type="InterPro" id="IPR036010">
    <property type="entry name" value="2Fe-2S_ferredoxin-like_sf"/>
</dbReference>
<dbReference type="EMBL" id="CAEZSR010000072">
    <property type="protein sequence ID" value="CAB4564588.1"/>
    <property type="molecule type" value="Genomic_DNA"/>
</dbReference>
<dbReference type="SMART" id="SM01008">
    <property type="entry name" value="Ald_Xan_dh_C"/>
    <property type="match status" value="1"/>
</dbReference>
<dbReference type="InterPro" id="IPR001041">
    <property type="entry name" value="2Fe-2S_ferredoxin-type"/>
</dbReference>
<dbReference type="Gene3D" id="3.90.1170.50">
    <property type="entry name" value="Aldehyde oxidase/xanthine dehydrogenase, a/b hammerhead"/>
    <property type="match status" value="1"/>
</dbReference>
<accession>A0A6J6DU16</accession>
<dbReference type="PANTHER" id="PTHR11908:SF157">
    <property type="entry name" value="XANTHINE DEHYDROGENASE SUBUNIT D-RELATED"/>
    <property type="match status" value="1"/>
</dbReference>
<dbReference type="GO" id="GO:0051536">
    <property type="term" value="F:iron-sulfur cluster binding"/>
    <property type="evidence" value="ECO:0007669"/>
    <property type="project" value="InterPro"/>
</dbReference>
<evidence type="ECO:0000313" key="3">
    <source>
        <dbReference type="EMBL" id="CAB4564588.1"/>
    </source>
</evidence>
<dbReference type="GO" id="GO:0016491">
    <property type="term" value="F:oxidoreductase activity"/>
    <property type="evidence" value="ECO:0007669"/>
    <property type="project" value="UniProtKB-KW"/>
</dbReference>
<dbReference type="InterPro" id="IPR046867">
    <property type="entry name" value="AldOxase/xan_DH_MoCoBD2"/>
</dbReference>
<dbReference type="GO" id="GO:0005506">
    <property type="term" value="F:iron ion binding"/>
    <property type="evidence" value="ECO:0007669"/>
    <property type="project" value="InterPro"/>
</dbReference>
<comment type="similarity">
    <text evidence="1">Belongs to the xanthine dehydrogenase family.</text>
</comment>
<evidence type="ECO:0000256" key="1">
    <source>
        <dbReference type="ARBA" id="ARBA00006849"/>
    </source>
</evidence>
<reference evidence="3" key="1">
    <citation type="submission" date="2020-05" db="EMBL/GenBank/DDBJ databases">
        <authorList>
            <person name="Chiriac C."/>
            <person name="Salcher M."/>
            <person name="Ghai R."/>
            <person name="Kavagutti S V."/>
        </authorList>
    </citation>
    <scope>NUCLEOTIDE SEQUENCE</scope>
</reference>
<dbReference type="Pfam" id="PF01799">
    <property type="entry name" value="Fer2_2"/>
    <property type="match status" value="1"/>
</dbReference>
<dbReference type="Gene3D" id="1.10.150.120">
    <property type="entry name" value="[2Fe-2S]-binding domain"/>
    <property type="match status" value="1"/>
</dbReference>
<dbReference type="InterPro" id="IPR037165">
    <property type="entry name" value="AldOxase/xan_DH_Mopterin-bd_sf"/>
</dbReference>
<dbReference type="PANTHER" id="PTHR11908">
    <property type="entry name" value="XANTHINE DEHYDROGENASE"/>
    <property type="match status" value="1"/>
</dbReference>
<dbReference type="PROSITE" id="PS51085">
    <property type="entry name" value="2FE2S_FER_2"/>
    <property type="match status" value="1"/>
</dbReference>
<dbReference type="SUPFAM" id="SSF47741">
    <property type="entry name" value="CO dehydrogenase ISP C-domain like"/>
    <property type="match status" value="1"/>
</dbReference>
<sequence>MSSVTDTTTPHADASTTVDLTVNGVPVSVRADHPHLLAALRDELHLTSPKDGCSPSGQCGCCTVHIDGKAVVSCQQPVAKLAGKHVLTLEGVDADERRRFADAFAACGGLQCGFCIPGIVMRAKAQIDKKGAELRRDDMARHLGAHLCRCTGYVKVLDAIEAVAQGKELTPVLGGAIGEPGAKYEAAELTLGDRGYVDDMRAPGMLHAALHLTAHARADVVAIDTSAALAAPGVHAVLTAADVPGELLVGIIHKDWPVMIPVSGRTSYAGDVLAVVVADTRPQARAAAELIEVTYDVLPPVTDPVVAIEPGSPVAVWRTDGNVLSTSEYARGDVDAALASSAHTVHEVFTTQRIEHAFLEPESTLAVPSGAGDERSLHVYSGGQGVWDDRNDIARVLGLTNDRVTVTLVSNGGAFGGKEDMSNQAHAALAAWLLDRPVKCTLSREESLRMHAKRHPIRLEYWAGCDDEGRLTGLRVRAIGDSGAYASVGMKVLERAAGHASGPYRVPNIDVHAVAVRTNNPICGAFRGFGANQAQFAMEGVLDRLADRVGISGWEIRKRNVIRPGEVWGPGQIMDDGCGGAEACLDAVKPRYDAAREQGRAVGLGLGLKNSGLGNGFRELSRAVVRFCDDGRVEVRHGWTEMGQGVHTVALQVAAEELGIDPARIDVVVDTTRELGFGQTTGSRGTLMAAGAVQQACRAALAAGCAPEVDHVGEHLVDWTQHLGDPDHPNPTIHAAFGYAAQMVEIDRASGRIERVVAIHDVGRAVNPLLCEGQIEGSVHMGLGYALTEDFPSDPETGFPTNMTLRSLGILRAKDVPHIDVQMVEVPQPRSPYGIKGVGEIGLVPTAPAVAAALHDLDGEWRTALPMRRDASDGDE</sequence>
<dbReference type="InterPro" id="IPR012675">
    <property type="entry name" value="Beta-grasp_dom_sf"/>
</dbReference>
<dbReference type="InterPro" id="IPR000674">
    <property type="entry name" value="Ald_Oxase/Xan_DH_a/b"/>
</dbReference>
<dbReference type="SUPFAM" id="SSF54292">
    <property type="entry name" value="2Fe-2S ferredoxin-like"/>
    <property type="match status" value="1"/>
</dbReference>
<feature type="domain" description="2Fe-2S ferredoxin-type" evidence="2">
    <location>
        <begin position="16"/>
        <end position="92"/>
    </location>
</feature>
<dbReference type="InterPro" id="IPR016208">
    <property type="entry name" value="Ald_Oxase/xanthine_DH-like"/>
</dbReference>
<name>A0A6J6DU16_9ZZZZ</name>
<dbReference type="Gene3D" id="3.10.20.30">
    <property type="match status" value="1"/>
</dbReference>
<dbReference type="Pfam" id="PF01315">
    <property type="entry name" value="Ald_Xan_dh_C"/>
    <property type="match status" value="1"/>
</dbReference>
<dbReference type="Pfam" id="PF20256">
    <property type="entry name" value="MoCoBD_2"/>
    <property type="match status" value="2"/>
</dbReference>
<dbReference type="Pfam" id="PF02738">
    <property type="entry name" value="MoCoBD_1"/>
    <property type="match status" value="1"/>
</dbReference>
<dbReference type="InterPro" id="IPR008274">
    <property type="entry name" value="AldOxase/xan_DH_MoCoBD1"/>
</dbReference>
<dbReference type="SUPFAM" id="SSF56003">
    <property type="entry name" value="Molybdenum cofactor-binding domain"/>
    <property type="match status" value="1"/>
</dbReference>